<dbReference type="Proteomes" id="UP000789860">
    <property type="component" value="Unassembled WGS sequence"/>
</dbReference>
<proteinExistence type="predicted"/>
<gene>
    <name evidence="1" type="ORF">SCALOS_LOCUS8388</name>
</gene>
<evidence type="ECO:0000313" key="1">
    <source>
        <dbReference type="EMBL" id="CAG8642835.1"/>
    </source>
</evidence>
<feature type="non-terminal residue" evidence="1">
    <location>
        <position position="1"/>
    </location>
</feature>
<dbReference type="EMBL" id="CAJVPM010021969">
    <property type="protein sequence ID" value="CAG8642835.1"/>
    <property type="molecule type" value="Genomic_DNA"/>
</dbReference>
<organism evidence="1 2">
    <name type="scientific">Scutellospora calospora</name>
    <dbReference type="NCBI Taxonomy" id="85575"/>
    <lineage>
        <taxon>Eukaryota</taxon>
        <taxon>Fungi</taxon>
        <taxon>Fungi incertae sedis</taxon>
        <taxon>Mucoromycota</taxon>
        <taxon>Glomeromycotina</taxon>
        <taxon>Glomeromycetes</taxon>
        <taxon>Diversisporales</taxon>
        <taxon>Gigasporaceae</taxon>
        <taxon>Scutellospora</taxon>
    </lineage>
</organism>
<feature type="non-terminal residue" evidence="1">
    <location>
        <position position="60"/>
    </location>
</feature>
<accession>A0ACA9N9R7</accession>
<comment type="caution">
    <text evidence="1">The sequence shown here is derived from an EMBL/GenBank/DDBJ whole genome shotgun (WGS) entry which is preliminary data.</text>
</comment>
<keyword evidence="2" id="KW-1185">Reference proteome</keyword>
<reference evidence="1" key="1">
    <citation type="submission" date="2021-06" db="EMBL/GenBank/DDBJ databases">
        <authorList>
            <person name="Kallberg Y."/>
            <person name="Tangrot J."/>
            <person name="Rosling A."/>
        </authorList>
    </citation>
    <scope>NUCLEOTIDE SEQUENCE</scope>
    <source>
        <strain evidence="1">AU212A</strain>
    </source>
</reference>
<protein>
    <submittedName>
        <fullName evidence="1">11000_t:CDS:1</fullName>
    </submittedName>
</protein>
<evidence type="ECO:0000313" key="2">
    <source>
        <dbReference type="Proteomes" id="UP000789860"/>
    </source>
</evidence>
<name>A0ACA9N9R7_9GLOM</name>
<sequence length="60" mass="7283">QLITDTLDNNKTMISREDIIVEIDESKFDKRKYHRSHRVEEIWVVGDIERTDTKKYFVEV</sequence>